<dbReference type="InterPro" id="IPR046335">
    <property type="entry name" value="LacI/GalR-like_sensor"/>
</dbReference>
<dbReference type="PANTHER" id="PTHR30146:SF148">
    <property type="entry name" value="HTH-TYPE TRANSCRIPTIONAL REPRESSOR PURR-RELATED"/>
    <property type="match status" value="1"/>
</dbReference>
<accession>A0A443JCC6</accession>
<dbReference type="Gene3D" id="3.40.50.2300">
    <property type="match status" value="2"/>
</dbReference>
<proteinExistence type="predicted"/>
<dbReference type="SUPFAM" id="SSF47413">
    <property type="entry name" value="lambda repressor-like DNA-binding domains"/>
    <property type="match status" value="1"/>
</dbReference>
<evidence type="ECO:0000313" key="6">
    <source>
        <dbReference type="EMBL" id="RWR18124.1"/>
    </source>
</evidence>
<reference evidence="6 7" key="1">
    <citation type="submission" date="2019-01" db="EMBL/GenBank/DDBJ databases">
        <title>Sinorhodobacter populi sp. nov. isolated from the symptomatic bark tissue of Populus euramericana canker.</title>
        <authorList>
            <person name="Xu G."/>
        </authorList>
    </citation>
    <scope>NUCLEOTIDE SEQUENCE [LARGE SCALE GENOMIC DNA]</scope>
    <source>
        <strain evidence="6 7">SK2B-1</strain>
    </source>
</reference>
<keyword evidence="2" id="KW-0805">Transcription regulation</keyword>
<evidence type="ECO:0000256" key="1">
    <source>
        <dbReference type="ARBA" id="ARBA00022491"/>
    </source>
</evidence>
<reference evidence="6 7" key="2">
    <citation type="submission" date="2019-01" db="EMBL/GenBank/DDBJ databases">
        <authorList>
            <person name="Li Y."/>
        </authorList>
    </citation>
    <scope>NUCLEOTIDE SEQUENCE [LARGE SCALE GENOMIC DNA]</scope>
    <source>
        <strain evidence="6 7">SK2B-1</strain>
    </source>
</reference>
<evidence type="ECO:0000256" key="3">
    <source>
        <dbReference type="ARBA" id="ARBA00023125"/>
    </source>
</evidence>
<gene>
    <name evidence="6" type="ORF">D2T30_17085</name>
</gene>
<dbReference type="Proteomes" id="UP000284476">
    <property type="component" value="Unassembled WGS sequence"/>
</dbReference>
<dbReference type="PROSITE" id="PS50932">
    <property type="entry name" value="HTH_LACI_2"/>
    <property type="match status" value="1"/>
</dbReference>
<dbReference type="AlphaFoldDB" id="A0A443JCC6"/>
<keyword evidence="1" id="KW-0678">Repressor</keyword>
<protein>
    <submittedName>
        <fullName evidence="6">LacI family transcriptional regulator</fullName>
    </submittedName>
</protein>
<organism evidence="6 7">
    <name type="scientific">Paenirhodobacter populi</name>
    <dbReference type="NCBI Taxonomy" id="2306993"/>
    <lineage>
        <taxon>Bacteria</taxon>
        <taxon>Pseudomonadati</taxon>
        <taxon>Pseudomonadota</taxon>
        <taxon>Alphaproteobacteria</taxon>
        <taxon>Rhodobacterales</taxon>
        <taxon>Rhodobacter group</taxon>
        <taxon>Paenirhodobacter</taxon>
    </lineage>
</organism>
<comment type="caution">
    <text evidence="6">The sequence shown here is derived from an EMBL/GenBank/DDBJ whole genome shotgun (WGS) entry which is preliminary data.</text>
</comment>
<dbReference type="InterPro" id="IPR000843">
    <property type="entry name" value="HTH_LacI"/>
</dbReference>
<dbReference type="InterPro" id="IPR010982">
    <property type="entry name" value="Lambda_DNA-bd_dom_sf"/>
</dbReference>
<dbReference type="EMBL" id="SAUZ01000021">
    <property type="protein sequence ID" value="RWR18124.1"/>
    <property type="molecule type" value="Genomic_DNA"/>
</dbReference>
<keyword evidence="4" id="KW-0804">Transcription</keyword>
<dbReference type="CDD" id="cd06267">
    <property type="entry name" value="PBP1_LacI_sugar_binding-like"/>
    <property type="match status" value="1"/>
</dbReference>
<feature type="domain" description="HTH lacI-type" evidence="5">
    <location>
        <begin position="8"/>
        <end position="62"/>
    </location>
</feature>
<dbReference type="PANTHER" id="PTHR30146">
    <property type="entry name" value="LACI-RELATED TRANSCRIPTIONAL REPRESSOR"/>
    <property type="match status" value="1"/>
</dbReference>
<evidence type="ECO:0000256" key="4">
    <source>
        <dbReference type="ARBA" id="ARBA00023163"/>
    </source>
</evidence>
<dbReference type="PROSITE" id="PS00356">
    <property type="entry name" value="HTH_LACI_1"/>
    <property type="match status" value="1"/>
</dbReference>
<name>A0A443JCC6_9RHOB</name>
<dbReference type="Pfam" id="PF00356">
    <property type="entry name" value="LacI"/>
    <property type="match status" value="1"/>
</dbReference>
<dbReference type="SMART" id="SM00354">
    <property type="entry name" value="HTH_LACI"/>
    <property type="match status" value="1"/>
</dbReference>
<dbReference type="Gene3D" id="1.10.260.40">
    <property type="entry name" value="lambda repressor-like DNA-binding domains"/>
    <property type="match status" value="1"/>
</dbReference>
<dbReference type="Pfam" id="PF13377">
    <property type="entry name" value="Peripla_BP_3"/>
    <property type="match status" value="1"/>
</dbReference>
<sequence length="353" mass="36587">MAESMRPPSVSDVARRAGVSKATAARVLGGYGRVSAAIHAAVSAAAAEIGYRPNELARSMTTGRSDTIGIVVGDIANPFFAVAVHAMSQVLRAEGFGVLLANSAESLAEEKAAIDTLLGRRVDGMIVSPADMRESSHLRAIVDSGVPLVQFDRCAAGLAVAGVTADDRDVAAEVTHMLIRRGHRRIAYFTACETDSGRFSDLEEIGTGSVRERIAGFLAAGEGLEDTALEVVVGAVGAKRAQSLATEVLSRGAEAPTAMIASDSTIGLGLYTAARAAGIAIPQALSLVTFHDADWTAIAHPGITVISQPARRLGEEAARMLIRQIQTGDGTCAHRVVPCRIIPRGSVGDGPVS</sequence>
<dbReference type="GO" id="GO:0000976">
    <property type="term" value="F:transcription cis-regulatory region binding"/>
    <property type="evidence" value="ECO:0007669"/>
    <property type="project" value="TreeGrafter"/>
</dbReference>
<evidence type="ECO:0000259" key="5">
    <source>
        <dbReference type="PROSITE" id="PS50932"/>
    </source>
</evidence>
<dbReference type="GO" id="GO:0003700">
    <property type="term" value="F:DNA-binding transcription factor activity"/>
    <property type="evidence" value="ECO:0007669"/>
    <property type="project" value="TreeGrafter"/>
</dbReference>
<keyword evidence="3" id="KW-0238">DNA-binding</keyword>
<evidence type="ECO:0000256" key="2">
    <source>
        <dbReference type="ARBA" id="ARBA00023015"/>
    </source>
</evidence>
<evidence type="ECO:0000313" key="7">
    <source>
        <dbReference type="Proteomes" id="UP000284476"/>
    </source>
</evidence>
<dbReference type="CDD" id="cd01392">
    <property type="entry name" value="HTH_LacI"/>
    <property type="match status" value="1"/>
</dbReference>
<dbReference type="InterPro" id="IPR028082">
    <property type="entry name" value="Peripla_BP_I"/>
</dbReference>
<dbReference type="SUPFAM" id="SSF53822">
    <property type="entry name" value="Periplasmic binding protein-like I"/>
    <property type="match status" value="1"/>
</dbReference>